<accession>A0AAD5VTV8</accession>
<organism evidence="2 3">
    <name type="scientific">Leucocoprinus birnbaumii</name>
    <dbReference type="NCBI Taxonomy" id="56174"/>
    <lineage>
        <taxon>Eukaryota</taxon>
        <taxon>Fungi</taxon>
        <taxon>Dikarya</taxon>
        <taxon>Basidiomycota</taxon>
        <taxon>Agaricomycotina</taxon>
        <taxon>Agaricomycetes</taxon>
        <taxon>Agaricomycetidae</taxon>
        <taxon>Agaricales</taxon>
        <taxon>Agaricineae</taxon>
        <taxon>Agaricaceae</taxon>
        <taxon>Leucocoprinus</taxon>
    </lineage>
</organism>
<feature type="transmembrane region" description="Helical" evidence="1">
    <location>
        <begin position="20"/>
        <end position="41"/>
    </location>
</feature>
<dbReference type="Proteomes" id="UP001213000">
    <property type="component" value="Unassembled WGS sequence"/>
</dbReference>
<comment type="caution">
    <text evidence="2">The sequence shown here is derived from an EMBL/GenBank/DDBJ whole genome shotgun (WGS) entry which is preliminary data.</text>
</comment>
<evidence type="ECO:0000313" key="2">
    <source>
        <dbReference type="EMBL" id="KAJ3569701.1"/>
    </source>
</evidence>
<gene>
    <name evidence="2" type="ORF">NP233_g4874</name>
</gene>
<feature type="transmembrane region" description="Helical" evidence="1">
    <location>
        <begin position="96"/>
        <end position="115"/>
    </location>
</feature>
<dbReference type="AlphaFoldDB" id="A0AAD5VTV8"/>
<protein>
    <submittedName>
        <fullName evidence="2">Uncharacterized protein</fullName>
    </submittedName>
</protein>
<sequence length="321" mass="35462">MASIPLPSGITLDDYQNLEAHLIRVAITTAVAFGVIVWDYFNQLPDEIALYSDTSDKGVWKAPVTWWFILLRYSGIIASLPSVLFTAAQTEFCQAAISASTAGAVLTVASSGAIFWCRVRALWSGSLFVSATAGVFYAIMLACWITVGTQFRGDTGPHTPFLSNCQLHPLAPWAPMSYASSVAFDTCVFIFTIARFRGNNAAKSKVGRQIYNDNLLYFFLQTATNVVVLSIQAQQKPSYNLIKPAAVPFSTLMTVTMGTRVFLNLRLFNQRQQQHDVGDTLEFSTRLNLSNNSAPGRQAIQFHVSSKNHLSHSDEPYDNHR</sequence>
<feature type="transmembrane region" description="Helical" evidence="1">
    <location>
        <begin position="215"/>
        <end position="233"/>
    </location>
</feature>
<feature type="transmembrane region" description="Helical" evidence="1">
    <location>
        <begin position="127"/>
        <end position="147"/>
    </location>
</feature>
<keyword evidence="1" id="KW-0812">Transmembrane</keyword>
<name>A0AAD5VTV8_9AGAR</name>
<proteinExistence type="predicted"/>
<keyword evidence="1" id="KW-0472">Membrane</keyword>
<keyword evidence="1" id="KW-1133">Transmembrane helix</keyword>
<evidence type="ECO:0000256" key="1">
    <source>
        <dbReference type="SAM" id="Phobius"/>
    </source>
</evidence>
<feature type="transmembrane region" description="Helical" evidence="1">
    <location>
        <begin position="176"/>
        <end position="194"/>
    </location>
</feature>
<dbReference type="EMBL" id="JANIEX010000274">
    <property type="protein sequence ID" value="KAJ3569701.1"/>
    <property type="molecule type" value="Genomic_DNA"/>
</dbReference>
<reference evidence="2" key="1">
    <citation type="submission" date="2022-07" db="EMBL/GenBank/DDBJ databases">
        <title>Genome Sequence of Leucocoprinus birnbaumii.</title>
        <authorList>
            <person name="Buettner E."/>
        </authorList>
    </citation>
    <scope>NUCLEOTIDE SEQUENCE</scope>
    <source>
        <strain evidence="2">VT141</strain>
    </source>
</reference>
<evidence type="ECO:0000313" key="3">
    <source>
        <dbReference type="Proteomes" id="UP001213000"/>
    </source>
</evidence>
<feature type="transmembrane region" description="Helical" evidence="1">
    <location>
        <begin position="62"/>
        <end position="84"/>
    </location>
</feature>
<keyword evidence="3" id="KW-1185">Reference proteome</keyword>
<feature type="transmembrane region" description="Helical" evidence="1">
    <location>
        <begin position="245"/>
        <end position="263"/>
    </location>
</feature>